<dbReference type="eggNOG" id="ENOG502QPXT">
    <property type="taxonomic scope" value="Eukaryota"/>
</dbReference>
<proteinExistence type="predicted"/>
<organism evidence="3">
    <name type="scientific">Cucumis melo</name>
    <name type="common">Muskmelon</name>
    <dbReference type="NCBI Taxonomy" id="3656"/>
    <lineage>
        <taxon>Eukaryota</taxon>
        <taxon>Viridiplantae</taxon>
        <taxon>Streptophyta</taxon>
        <taxon>Embryophyta</taxon>
        <taxon>Tracheophyta</taxon>
        <taxon>Spermatophyta</taxon>
        <taxon>Magnoliopsida</taxon>
        <taxon>eudicotyledons</taxon>
        <taxon>Gunneridae</taxon>
        <taxon>Pentapetalae</taxon>
        <taxon>rosids</taxon>
        <taxon>fabids</taxon>
        <taxon>Cucurbitales</taxon>
        <taxon>Cucurbitaceae</taxon>
        <taxon>Benincaseae</taxon>
        <taxon>Cucumis</taxon>
    </lineage>
</organism>
<evidence type="ECO:0000256" key="2">
    <source>
        <dbReference type="ARBA" id="ARBA00023315"/>
    </source>
</evidence>
<dbReference type="InterPro" id="IPR051504">
    <property type="entry name" value="Plant_metabolite_acyltrans"/>
</dbReference>
<keyword evidence="1" id="KW-0808">Transferase</keyword>
<dbReference type="Pfam" id="PF02458">
    <property type="entry name" value="Transferase"/>
    <property type="match status" value="1"/>
</dbReference>
<dbReference type="EnsemblPlants" id="MELO3C035293.2.1">
    <property type="protein sequence ID" value="MELO3C035293.2.1"/>
    <property type="gene ID" value="MELO3C035293.2"/>
</dbReference>
<dbReference type="InterPro" id="IPR023213">
    <property type="entry name" value="CAT-like_dom_sf"/>
</dbReference>
<name>A0A1S3C598_CUCME</name>
<gene>
    <name evidence="3" type="primary">103497184</name>
</gene>
<protein>
    <submittedName>
        <fullName evidence="3">Uncharacterized protein</fullName>
    </submittedName>
</protein>
<evidence type="ECO:0000256" key="1">
    <source>
        <dbReference type="ARBA" id="ARBA00022679"/>
    </source>
</evidence>
<reference evidence="3" key="1">
    <citation type="submission" date="2023-03" db="UniProtKB">
        <authorList>
            <consortium name="EnsemblPlants"/>
        </authorList>
    </citation>
    <scope>IDENTIFICATION</scope>
</reference>
<dbReference type="PANTHER" id="PTHR31625">
    <property type="match status" value="1"/>
</dbReference>
<accession>A0A1S3C598</accession>
<evidence type="ECO:0000313" key="3">
    <source>
        <dbReference type="EnsemblPlants" id="MELO3C035293.2.1"/>
    </source>
</evidence>
<dbReference type="Gramene" id="MELO3C035293.2.1">
    <property type="protein sequence ID" value="MELO3C035293.2.1"/>
    <property type="gene ID" value="MELO3C035293.2"/>
</dbReference>
<keyword evidence="2" id="KW-0012">Acyltransferase</keyword>
<dbReference type="AlphaFoldDB" id="A0A1S3C598"/>
<dbReference type="Gene3D" id="3.30.559.10">
    <property type="entry name" value="Chloramphenicol acetyltransferase-like domain"/>
    <property type="match status" value="2"/>
</dbReference>
<dbReference type="GO" id="GO:0016747">
    <property type="term" value="F:acyltransferase activity, transferring groups other than amino-acyl groups"/>
    <property type="evidence" value="ECO:0007669"/>
    <property type="project" value="UniProtKB-ARBA"/>
</dbReference>
<sequence length="456" mass="50758">MANFSSLKLIDVCKVSPSPTAAAPSSLPLTFFDLMWLRFHPIQRLFFYEFPSNEISFHDTIVPKLKSSLSLTLCHYLPLAGNLVWPSQSDVPVVEFVEGDGVSMTVAEFDGDFNHLSGNGFREVSEFHPLVPELPVSYDRAAVIAIQVTKFQNKGFSIGITNHHAIIDGRSSTSFIKSWAQICMEESSIPTPKEMPLYDRSVINDPKGLAKLYAKAWQDLEGPNNKSLNLKMPETKHGLIRSTLEFTHQNIQKLKEWILNKKIKNENFDSSSSHISSFAIATAYLCICTAKLEGLKEGKLWFAFAADGRTRLKPQVPLNYFGNCLVGAFVCLERFELLSENGIILACDEISKAIRNLDDGALNGSENWGSQMSQMTANYSKVQVISLSGSPRFGVYNADFGFGKPKKVEIVSAESPYVFSLADSRNSDVVMEIGVVKERDEIEAFVATFNQDFESI</sequence>